<protein>
    <recommendedName>
        <fullName evidence="4">Threonine synthase</fullName>
        <ecNumber evidence="4">4.2.3.1</ecNumber>
    </recommendedName>
</protein>
<dbReference type="GO" id="GO:0009088">
    <property type="term" value="P:threonine biosynthetic process"/>
    <property type="evidence" value="ECO:0007669"/>
    <property type="project" value="UniProtKB-UniRule"/>
</dbReference>
<feature type="modified residue" description="N6-(pyridoxal phosphate)lysine" evidence="5">
    <location>
        <position position="118"/>
    </location>
</feature>
<accession>A0A8T4KVE9</accession>
<dbReference type="Proteomes" id="UP000680185">
    <property type="component" value="Unassembled WGS sequence"/>
</dbReference>
<comment type="similarity">
    <text evidence="2">Belongs to the threonine synthase family.</text>
</comment>
<evidence type="ECO:0000256" key="3">
    <source>
        <dbReference type="ARBA" id="ARBA00022898"/>
    </source>
</evidence>
<evidence type="ECO:0000256" key="5">
    <source>
        <dbReference type="PIRSR" id="PIRSR604450-51"/>
    </source>
</evidence>
<evidence type="ECO:0000313" key="7">
    <source>
        <dbReference type="EMBL" id="MBS3058107.1"/>
    </source>
</evidence>
<dbReference type="PANTHER" id="PTHR10314">
    <property type="entry name" value="CYSTATHIONINE BETA-SYNTHASE"/>
    <property type="match status" value="1"/>
</dbReference>
<dbReference type="Gene3D" id="3.40.50.1100">
    <property type="match status" value="2"/>
</dbReference>
<dbReference type="InterPro" id="IPR004450">
    <property type="entry name" value="Thr_synthase-like"/>
</dbReference>
<name>A0A8T4KVE9_9ARCH</name>
<dbReference type="FunFam" id="3.40.50.1100:FF:000013">
    <property type="entry name" value="Threonine synthase"/>
    <property type="match status" value="1"/>
</dbReference>
<dbReference type="InterPro" id="IPR001926">
    <property type="entry name" value="TrpB-like_PALP"/>
</dbReference>
<dbReference type="EC" id="4.2.3.1" evidence="4"/>
<dbReference type="SUPFAM" id="SSF53686">
    <property type="entry name" value="Tryptophan synthase beta subunit-like PLP-dependent enzymes"/>
    <property type="match status" value="1"/>
</dbReference>
<dbReference type="EMBL" id="JAGVWB010000010">
    <property type="protein sequence ID" value="MBS3058107.1"/>
    <property type="molecule type" value="Genomic_DNA"/>
</dbReference>
<gene>
    <name evidence="7" type="ORF">J4478_01770</name>
</gene>
<evidence type="ECO:0000256" key="2">
    <source>
        <dbReference type="ARBA" id="ARBA00005517"/>
    </source>
</evidence>
<sequence length="441" mass="48168">MASAFLQCIDCGKKFPINEKRYNCDCKDLLDVRYEFGSLNAEDLKAEFLERKKSNALMNVSGVWRFRELLPFMENLENVVSMPEGNTPIFQGERSKKYAGVKHLSFKHQGLNPTGSFKDNGMTAAVSKAKELGVKTVICASTGNTSASMAAYAAKAGMKAVVLIPKGQIAFGKLSQSLDYGAETLQVDGDFDEAMELVQELALEEGIYLMNSINPFRLEGQKAIMIELMQQRDWKAPDRIVVPGGNLGNSSAFGKGLKELYDLGFIEKLPMVTIIQATGADPLYRTLVTSAKKLVPVKAHTLATAIKIGNPINWRKAVRAMDYTKGWCEEVSEQEIADAKAVIGSDGIGCEPASSTTLAGIKKLAGSEISADEDIVAILTGNLLKDPDYTINYHLNSLFEEPEVREIRAKKGKGKINPKFANPPKKVKATMQDLKKALGLA</sequence>
<proteinExistence type="inferred from homology"/>
<evidence type="ECO:0000256" key="1">
    <source>
        <dbReference type="ARBA" id="ARBA00001933"/>
    </source>
</evidence>
<feature type="domain" description="Tryptophan synthase beta chain-like PALP" evidence="6">
    <location>
        <begin position="80"/>
        <end position="381"/>
    </location>
</feature>
<dbReference type="Pfam" id="PF00291">
    <property type="entry name" value="PALP"/>
    <property type="match status" value="1"/>
</dbReference>
<comment type="caution">
    <text evidence="7">The sequence shown here is derived from an EMBL/GenBank/DDBJ whole genome shotgun (WGS) entry which is preliminary data.</text>
</comment>
<evidence type="ECO:0000259" key="6">
    <source>
        <dbReference type="Pfam" id="PF00291"/>
    </source>
</evidence>
<reference evidence="7" key="1">
    <citation type="submission" date="2021-03" db="EMBL/GenBank/DDBJ databases">
        <authorList>
            <person name="Jaffe A."/>
        </authorList>
    </citation>
    <scope>NUCLEOTIDE SEQUENCE</scope>
    <source>
        <strain evidence="7">RIFCSPLOWO2_01_FULL_43_13</strain>
    </source>
</reference>
<evidence type="ECO:0000256" key="4">
    <source>
        <dbReference type="NCBIfam" id="TIGR00260"/>
    </source>
</evidence>
<comment type="cofactor">
    <cofactor evidence="1 5">
        <name>pyridoxal 5'-phosphate</name>
        <dbReference type="ChEBI" id="CHEBI:597326"/>
    </cofactor>
</comment>
<dbReference type="InterPro" id="IPR036052">
    <property type="entry name" value="TrpB-like_PALP_sf"/>
</dbReference>
<dbReference type="AlphaFoldDB" id="A0A8T4KVE9"/>
<keyword evidence="3 5" id="KW-0663">Pyridoxal phosphate</keyword>
<dbReference type="GO" id="GO:0004795">
    <property type="term" value="F:threonine synthase activity"/>
    <property type="evidence" value="ECO:0007669"/>
    <property type="project" value="UniProtKB-UniRule"/>
</dbReference>
<reference evidence="7" key="2">
    <citation type="submission" date="2021-05" db="EMBL/GenBank/DDBJ databases">
        <title>Protein family content uncovers lineage relationships and bacterial pathway maintenance mechanisms in DPANN archaea.</title>
        <authorList>
            <person name="Castelle C.J."/>
            <person name="Meheust R."/>
            <person name="Jaffe A.L."/>
            <person name="Seitz K."/>
            <person name="Gong X."/>
            <person name="Baker B.J."/>
            <person name="Banfield J.F."/>
        </authorList>
    </citation>
    <scope>NUCLEOTIDE SEQUENCE</scope>
    <source>
        <strain evidence="7">RIFCSPLOWO2_01_FULL_43_13</strain>
    </source>
</reference>
<dbReference type="InterPro" id="IPR050214">
    <property type="entry name" value="Cys_Synth/Cystath_Beta-Synth"/>
</dbReference>
<evidence type="ECO:0000313" key="8">
    <source>
        <dbReference type="Proteomes" id="UP000680185"/>
    </source>
</evidence>
<organism evidence="7 8">
    <name type="scientific">Candidatus Iainarchaeum sp</name>
    <dbReference type="NCBI Taxonomy" id="3101447"/>
    <lineage>
        <taxon>Archaea</taxon>
        <taxon>Candidatus Iainarchaeota</taxon>
        <taxon>Candidatus Iainarchaeia</taxon>
        <taxon>Candidatus Iainarchaeales</taxon>
        <taxon>Candidatus Iainarchaeaceae</taxon>
        <taxon>Candidatus Iainarchaeum</taxon>
    </lineage>
</organism>
<dbReference type="CDD" id="cd01563">
    <property type="entry name" value="Thr-synth_1"/>
    <property type="match status" value="1"/>
</dbReference>
<dbReference type="NCBIfam" id="TIGR00260">
    <property type="entry name" value="thrC"/>
    <property type="match status" value="1"/>
</dbReference>
<keyword evidence="7" id="KW-0456">Lyase</keyword>